<dbReference type="Pfam" id="PF03796">
    <property type="entry name" value="DnaB_C"/>
    <property type="match status" value="1"/>
</dbReference>
<dbReference type="AlphaFoldDB" id="A0A1W1CBM5"/>
<evidence type="ECO:0000313" key="2">
    <source>
        <dbReference type="EMBL" id="SFV63147.1"/>
    </source>
</evidence>
<sequence length="119" mass="13561">MLSDLRESGSIEQDADIVMFVYRDDVYREAAEKEKEMKAKAEGREYENKFENKPEEEAELIIGKQRNGPTGTVKLIFQKRFTRFVDAELGGSSFEVVYEDENMDMSTQAHIGGGNMPVI</sequence>
<proteinExistence type="predicted"/>
<dbReference type="PANTHER" id="PTHR30153">
    <property type="entry name" value="REPLICATIVE DNA HELICASE DNAB"/>
    <property type="match status" value="1"/>
</dbReference>
<dbReference type="GO" id="GO:0005829">
    <property type="term" value="C:cytosol"/>
    <property type="evidence" value="ECO:0007669"/>
    <property type="project" value="TreeGrafter"/>
</dbReference>
<dbReference type="GO" id="GO:0005524">
    <property type="term" value="F:ATP binding"/>
    <property type="evidence" value="ECO:0007669"/>
    <property type="project" value="InterPro"/>
</dbReference>
<keyword evidence="2" id="KW-0067">ATP-binding</keyword>
<reference evidence="2" key="1">
    <citation type="submission" date="2016-10" db="EMBL/GenBank/DDBJ databases">
        <authorList>
            <person name="de Groot N.N."/>
        </authorList>
    </citation>
    <scope>NUCLEOTIDE SEQUENCE</scope>
</reference>
<dbReference type="EC" id="3.6.1.-" evidence="2"/>
<dbReference type="GO" id="GO:0006260">
    <property type="term" value="P:DNA replication"/>
    <property type="evidence" value="ECO:0007669"/>
    <property type="project" value="InterPro"/>
</dbReference>
<dbReference type="PANTHER" id="PTHR30153:SF2">
    <property type="entry name" value="REPLICATIVE DNA HELICASE"/>
    <property type="match status" value="1"/>
</dbReference>
<dbReference type="GO" id="GO:0003678">
    <property type="term" value="F:DNA helicase activity"/>
    <property type="evidence" value="ECO:0007669"/>
    <property type="project" value="InterPro"/>
</dbReference>
<dbReference type="SUPFAM" id="SSF52540">
    <property type="entry name" value="P-loop containing nucleoside triphosphate hydrolases"/>
    <property type="match status" value="1"/>
</dbReference>
<keyword evidence="2" id="KW-0347">Helicase</keyword>
<dbReference type="InterPro" id="IPR027417">
    <property type="entry name" value="P-loop_NTPase"/>
</dbReference>
<protein>
    <submittedName>
        <fullName evidence="2">Replicative DNA helicase</fullName>
        <ecNumber evidence="2">3.6.1.-</ecNumber>
    </submittedName>
</protein>
<keyword evidence="2" id="KW-0378">Hydrolase</keyword>
<dbReference type="EMBL" id="FPHE01000122">
    <property type="protein sequence ID" value="SFV63147.1"/>
    <property type="molecule type" value="Genomic_DNA"/>
</dbReference>
<keyword evidence="2" id="KW-0547">Nucleotide-binding</keyword>
<gene>
    <name evidence="2" type="ORF">MNB_SV-12-1707</name>
</gene>
<accession>A0A1W1CBM5</accession>
<dbReference type="GO" id="GO:0016787">
    <property type="term" value="F:hydrolase activity"/>
    <property type="evidence" value="ECO:0007669"/>
    <property type="project" value="UniProtKB-KW"/>
</dbReference>
<name>A0A1W1CBM5_9ZZZZ</name>
<dbReference type="InterPro" id="IPR007694">
    <property type="entry name" value="DNA_helicase_DnaB-like_C"/>
</dbReference>
<dbReference type="PROSITE" id="PS51199">
    <property type="entry name" value="SF4_HELICASE"/>
    <property type="match status" value="1"/>
</dbReference>
<evidence type="ECO:0000259" key="1">
    <source>
        <dbReference type="PROSITE" id="PS51199"/>
    </source>
</evidence>
<organism evidence="2">
    <name type="scientific">hydrothermal vent metagenome</name>
    <dbReference type="NCBI Taxonomy" id="652676"/>
    <lineage>
        <taxon>unclassified sequences</taxon>
        <taxon>metagenomes</taxon>
        <taxon>ecological metagenomes</taxon>
    </lineage>
</organism>
<feature type="domain" description="SF4 helicase" evidence="1">
    <location>
        <begin position="1"/>
        <end position="91"/>
    </location>
</feature>
<dbReference type="Gene3D" id="3.40.50.300">
    <property type="entry name" value="P-loop containing nucleotide triphosphate hydrolases"/>
    <property type="match status" value="1"/>
</dbReference>